<comment type="similarity">
    <text evidence="1">Belongs to the peptidase S33 family.</text>
</comment>
<evidence type="ECO:0000313" key="7">
    <source>
        <dbReference type="Proteomes" id="UP000037904"/>
    </source>
</evidence>
<reference evidence="6 7" key="1">
    <citation type="submission" date="2015-04" db="EMBL/GenBank/DDBJ databases">
        <title>The draft genome sequence of Fusarium langsethiae, a T-2/HT-2 mycotoxin producer.</title>
        <authorList>
            <person name="Lysoe E."/>
            <person name="Divon H.H."/>
            <person name="Terzi V."/>
            <person name="Orru L."/>
            <person name="Lamontanara A."/>
            <person name="Kolseth A.-K."/>
            <person name="Frandsen R.J."/>
            <person name="Nielsen K."/>
            <person name="Thrane U."/>
        </authorList>
    </citation>
    <scope>NUCLEOTIDE SEQUENCE [LARGE SCALE GENOMIC DNA]</scope>
    <source>
        <strain evidence="6 7">Fl201059</strain>
    </source>
</reference>
<evidence type="ECO:0000313" key="6">
    <source>
        <dbReference type="EMBL" id="KPA36219.1"/>
    </source>
</evidence>
<keyword evidence="7" id="KW-1185">Reference proteome</keyword>
<feature type="transmembrane region" description="Helical" evidence="3">
    <location>
        <begin position="21"/>
        <end position="39"/>
    </location>
</feature>
<feature type="domain" description="AB hydrolase-1" evidence="4">
    <location>
        <begin position="113"/>
        <end position="263"/>
    </location>
</feature>
<evidence type="ECO:0000256" key="2">
    <source>
        <dbReference type="ARBA" id="ARBA00022801"/>
    </source>
</evidence>
<keyword evidence="3" id="KW-1133">Transmembrane helix</keyword>
<evidence type="ECO:0008006" key="8">
    <source>
        <dbReference type="Google" id="ProtNLM"/>
    </source>
</evidence>
<gene>
    <name evidence="6" type="ORF">FLAG1_11027</name>
</gene>
<evidence type="ECO:0000256" key="3">
    <source>
        <dbReference type="SAM" id="Phobius"/>
    </source>
</evidence>
<dbReference type="Pfam" id="PF08386">
    <property type="entry name" value="Abhydrolase_4"/>
    <property type="match status" value="1"/>
</dbReference>
<organism evidence="6 7">
    <name type="scientific">Fusarium langsethiae</name>
    <dbReference type="NCBI Taxonomy" id="179993"/>
    <lineage>
        <taxon>Eukaryota</taxon>
        <taxon>Fungi</taxon>
        <taxon>Dikarya</taxon>
        <taxon>Ascomycota</taxon>
        <taxon>Pezizomycotina</taxon>
        <taxon>Sordariomycetes</taxon>
        <taxon>Hypocreomycetidae</taxon>
        <taxon>Hypocreales</taxon>
        <taxon>Nectriaceae</taxon>
        <taxon>Fusarium</taxon>
    </lineage>
</organism>
<dbReference type="PANTHER" id="PTHR43248:SF25">
    <property type="entry name" value="AB HYDROLASE-1 DOMAIN-CONTAINING PROTEIN-RELATED"/>
    <property type="match status" value="1"/>
</dbReference>
<dbReference type="PANTHER" id="PTHR43248">
    <property type="entry name" value="2-SUCCINYL-6-HYDROXY-2,4-CYCLOHEXADIENE-1-CARBOXYLATE SYNTHASE"/>
    <property type="match status" value="1"/>
</dbReference>
<dbReference type="AlphaFoldDB" id="A0A0M9EMR1"/>
<dbReference type="SUPFAM" id="SSF53474">
    <property type="entry name" value="alpha/beta-Hydrolases"/>
    <property type="match status" value="1"/>
</dbReference>
<keyword evidence="3" id="KW-0812">Transmembrane</keyword>
<dbReference type="InterPro" id="IPR013595">
    <property type="entry name" value="Pept_S33_TAP-like_C"/>
</dbReference>
<accession>A0A0M9EMR1</accession>
<dbReference type="Proteomes" id="UP000037904">
    <property type="component" value="Unassembled WGS sequence"/>
</dbReference>
<sequence>MSEKNLLANNWAQPRPKSRISKWKVFGAGVLTIAALHWLTPRMPMHYPHSHHPHSQHTTYVGENIEWKPCGEISNRPLECSNIDVPIDQFNPHASNKTFNVAIVRQRGKDGSPNLLLNPGGPGGSGFEFLHRRGEQLSTIVGDGLHLLTFDPRGINSSTPVASCYPTKEARRQLGSVHDLDMDKDGPEVFAWTHNYVRACEDTMGEHGKYINTPQTAADMNSILDAVGQKEMYYWGFSYGTLLGQTYATLFPERSHRVIIDGVVNQFLWYQARLDEEDLVDTENVFDGLLKECFKSGDACPLFSLADSWQGLKKKFVSFVDDLKEQPMNVYVNNSVYGLLDYQKIWYGALFPVLYKPERWYMFAEKMEQLLRGNATPALMEYGLDDEGNSDALYFVSLNDGLAGPKHWPQDFNSLLDIVTPTFNRSAFAPDDLVTLFAKQQWRIPQTHNYVPRNGVETSHPLLILTTSYDPVCPLVSARSALAAFEDSRLVEVKGYGHCSVAVPSLCLAKHVRGFLYNGTLPAANETQCEVDGPYFKPNESASVQTFENPEDQAIHLAQVELARDADWPRPARL</sequence>
<comment type="caution">
    <text evidence="6">The sequence shown here is derived from an EMBL/GenBank/DDBJ whole genome shotgun (WGS) entry which is preliminary data.</text>
</comment>
<protein>
    <recommendedName>
        <fullName evidence="8">AB hydrolase-1 domain-containing protein</fullName>
    </recommendedName>
</protein>
<dbReference type="Gene3D" id="3.40.50.1820">
    <property type="entry name" value="alpha/beta hydrolase"/>
    <property type="match status" value="1"/>
</dbReference>
<evidence type="ECO:0000259" key="4">
    <source>
        <dbReference type="Pfam" id="PF00561"/>
    </source>
</evidence>
<feature type="domain" description="Peptidase S33 tripeptidyl aminopeptidase-like C-terminal" evidence="5">
    <location>
        <begin position="441"/>
        <end position="528"/>
    </location>
</feature>
<evidence type="ECO:0000256" key="1">
    <source>
        <dbReference type="ARBA" id="ARBA00010088"/>
    </source>
</evidence>
<keyword evidence="3" id="KW-0472">Membrane</keyword>
<dbReference type="InterPro" id="IPR029058">
    <property type="entry name" value="AB_hydrolase_fold"/>
</dbReference>
<dbReference type="InterPro" id="IPR000073">
    <property type="entry name" value="AB_hydrolase_1"/>
</dbReference>
<dbReference type="Pfam" id="PF00561">
    <property type="entry name" value="Abhydrolase_1"/>
    <property type="match status" value="1"/>
</dbReference>
<dbReference type="GO" id="GO:0016787">
    <property type="term" value="F:hydrolase activity"/>
    <property type="evidence" value="ECO:0007669"/>
    <property type="project" value="UniProtKB-KW"/>
</dbReference>
<dbReference type="EMBL" id="JXCE01000713">
    <property type="protein sequence ID" value="KPA36219.1"/>
    <property type="molecule type" value="Genomic_DNA"/>
</dbReference>
<evidence type="ECO:0000259" key="5">
    <source>
        <dbReference type="Pfam" id="PF08386"/>
    </source>
</evidence>
<name>A0A0M9EMR1_FUSLA</name>
<dbReference type="InterPro" id="IPR051601">
    <property type="entry name" value="Serine_prot/Carboxylest_S33"/>
</dbReference>
<keyword evidence="2" id="KW-0378">Hydrolase</keyword>
<proteinExistence type="inferred from homology"/>